<evidence type="ECO:0000313" key="2">
    <source>
        <dbReference type="EMBL" id="MFC5891613.1"/>
    </source>
</evidence>
<gene>
    <name evidence="2" type="ORF">ACFP3M_02050</name>
</gene>
<dbReference type="RefSeq" id="WP_345081352.1">
    <property type="nucleotide sequence ID" value="NZ_BAAAWG010000006.1"/>
</dbReference>
<comment type="caution">
    <text evidence="2">The sequence shown here is derived from an EMBL/GenBank/DDBJ whole genome shotgun (WGS) entry which is preliminary data.</text>
</comment>
<evidence type="ECO:0000313" key="3">
    <source>
        <dbReference type="Proteomes" id="UP001596241"/>
    </source>
</evidence>
<dbReference type="EMBL" id="JBHSPW010000001">
    <property type="protein sequence ID" value="MFC5891613.1"/>
    <property type="molecule type" value="Genomic_DNA"/>
</dbReference>
<feature type="domain" description="Microcin J25-processing protein McjB C-terminal" evidence="1">
    <location>
        <begin position="89"/>
        <end position="192"/>
    </location>
</feature>
<dbReference type="NCBIfam" id="NF033537">
    <property type="entry name" value="lasso_biosyn_B2"/>
    <property type="match status" value="1"/>
</dbReference>
<proteinExistence type="predicted"/>
<protein>
    <submittedName>
        <fullName evidence="2">Lasso peptide biosynthesis B2 protein</fullName>
    </submittedName>
</protein>
<name>A0ABW1FD32_9ACTN</name>
<organism evidence="2 3">
    <name type="scientific">Streptomyces ramulosus</name>
    <dbReference type="NCBI Taxonomy" id="47762"/>
    <lineage>
        <taxon>Bacteria</taxon>
        <taxon>Bacillati</taxon>
        <taxon>Actinomycetota</taxon>
        <taxon>Actinomycetes</taxon>
        <taxon>Kitasatosporales</taxon>
        <taxon>Streptomycetaceae</taxon>
        <taxon>Streptomyces</taxon>
    </lineage>
</organism>
<dbReference type="InterPro" id="IPR032708">
    <property type="entry name" value="McjB_C"/>
</dbReference>
<sequence length="229" mass="24603">MAEERDALAAMESVLAPHCRITRMSDGVLIADWKRTRFLGLATAEVRKLTSGTPAERAEIVSSLTHAGCTTGRRKKYTDVGVGLRLKGVHLLIRALGFGRVLRLLPLAVPHYARADRPSVAEVGRLKRAVHSHSSGSWFVNGDCTSEAVTAFVLLRRRGLKAVLHVGVREHPFALHAWTASGGLCIPDAAPRGARVHAGAFDRLWSAVTWMRSASNGSGAHRGCGPAPP</sequence>
<dbReference type="Proteomes" id="UP001596241">
    <property type="component" value="Unassembled WGS sequence"/>
</dbReference>
<evidence type="ECO:0000259" key="1">
    <source>
        <dbReference type="Pfam" id="PF13471"/>
    </source>
</evidence>
<dbReference type="InterPro" id="IPR053521">
    <property type="entry name" value="McjB-like"/>
</dbReference>
<accession>A0ABW1FD32</accession>
<keyword evidence="3" id="KW-1185">Reference proteome</keyword>
<reference evidence="3" key="1">
    <citation type="journal article" date="2019" name="Int. J. Syst. Evol. Microbiol.">
        <title>The Global Catalogue of Microorganisms (GCM) 10K type strain sequencing project: providing services to taxonomists for standard genome sequencing and annotation.</title>
        <authorList>
            <consortium name="The Broad Institute Genomics Platform"/>
            <consortium name="The Broad Institute Genome Sequencing Center for Infectious Disease"/>
            <person name="Wu L."/>
            <person name="Ma J."/>
        </authorList>
    </citation>
    <scope>NUCLEOTIDE SEQUENCE [LARGE SCALE GENOMIC DNA]</scope>
    <source>
        <strain evidence="3">CGMCC 1.15809</strain>
    </source>
</reference>
<dbReference type="Pfam" id="PF13471">
    <property type="entry name" value="Transglut_core3"/>
    <property type="match status" value="1"/>
</dbReference>